<dbReference type="AlphaFoldDB" id="A0A3M7S5D7"/>
<dbReference type="PANTHER" id="PTHR24206">
    <property type="entry name" value="OS06G0237300 PROTEIN"/>
    <property type="match status" value="1"/>
</dbReference>
<dbReference type="Pfam" id="PF00412">
    <property type="entry name" value="LIM"/>
    <property type="match status" value="1"/>
</dbReference>
<dbReference type="OrthoDB" id="6129702at2759"/>
<dbReference type="Gene3D" id="2.10.110.10">
    <property type="entry name" value="Cysteine Rich Protein"/>
    <property type="match status" value="1"/>
</dbReference>
<dbReference type="EMBL" id="REGN01002033">
    <property type="protein sequence ID" value="RNA30847.1"/>
    <property type="molecule type" value="Genomic_DNA"/>
</dbReference>
<evidence type="ECO:0000313" key="6">
    <source>
        <dbReference type="EMBL" id="RNA30847.1"/>
    </source>
</evidence>
<accession>A0A3M7S5D7</accession>
<feature type="domain" description="LIM zinc-binding" evidence="5">
    <location>
        <begin position="99"/>
        <end position="165"/>
    </location>
</feature>
<sequence length="212" mass="22819">MASVSPDTLVNNFEIEYTPPPKDMAKNKSYVATANVIASYSPNLSGDSGFGGSPSPLGQAHIGASMAELSVQPDPVALNVTSINVAPSLIASAQSIASEKCLRCSSLVYALERIGPIRGNIYHKTCFKCHNCERQLDLKTYYTNQVNLSDKQIYCQSHAPKSGKGVFGADSIYIHNVLNAPKLDVMQKCDNKPKVILNVKTKCVSLAKIGLK</sequence>
<keyword evidence="3 4" id="KW-0440">LIM domain</keyword>
<dbReference type="STRING" id="10195.A0A3M7S5D7"/>
<reference evidence="6 7" key="1">
    <citation type="journal article" date="2018" name="Sci. Rep.">
        <title>Genomic signatures of local adaptation to the degree of environmental predictability in rotifers.</title>
        <authorList>
            <person name="Franch-Gras L."/>
            <person name="Hahn C."/>
            <person name="Garcia-Roger E.M."/>
            <person name="Carmona M.J."/>
            <person name="Serra M."/>
            <person name="Gomez A."/>
        </authorList>
    </citation>
    <scope>NUCLEOTIDE SEQUENCE [LARGE SCALE GENOMIC DNA]</scope>
    <source>
        <strain evidence="6">HYR1</strain>
    </source>
</reference>
<keyword evidence="1 4" id="KW-0479">Metal-binding</keyword>
<comment type="caution">
    <text evidence="6">The sequence shown here is derived from an EMBL/GenBank/DDBJ whole genome shotgun (WGS) entry which is preliminary data.</text>
</comment>
<dbReference type="SUPFAM" id="SSF57716">
    <property type="entry name" value="Glucocorticoid receptor-like (DNA-binding domain)"/>
    <property type="match status" value="1"/>
</dbReference>
<evidence type="ECO:0000313" key="7">
    <source>
        <dbReference type="Proteomes" id="UP000276133"/>
    </source>
</evidence>
<proteinExistence type="predicted"/>
<evidence type="ECO:0000259" key="5">
    <source>
        <dbReference type="PROSITE" id="PS50023"/>
    </source>
</evidence>
<dbReference type="GO" id="GO:0046872">
    <property type="term" value="F:metal ion binding"/>
    <property type="evidence" value="ECO:0007669"/>
    <property type="project" value="UniProtKB-KW"/>
</dbReference>
<keyword evidence="2 4" id="KW-0862">Zinc</keyword>
<dbReference type="PROSITE" id="PS50023">
    <property type="entry name" value="LIM_DOMAIN_2"/>
    <property type="match status" value="1"/>
</dbReference>
<evidence type="ECO:0000256" key="1">
    <source>
        <dbReference type="ARBA" id="ARBA00022723"/>
    </source>
</evidence>
<organism evidence="6 7">
    <name type="scientific">Brachionus plicatilis</name>
    <name type="common">Marine rotifer</name>
    <name type="synonym">Brachionus muelleri</name>
    <dbReference type="NCBI Taxonomy" id="10195"/>
    <lineage>
        <taxon>Eukaryota</taxon>
        <taxon>Metazoa</taxon>
        <taxon>Spiralia</taxon>
        <taxon>Gnathifera</taxon>
        <taxon>Rotifera</taxon>
        <taxon>Eurotatoria</taxon>
        <taxon>Monogononta</taxon>
        <taxon>Pseudotrocha</taxon>
        <taxon>Ploima</taxon>
        <taxon>Brachionidae</taxon>
        <taxon>Brachionus</taxon>
    </lineage>
</organism>
<keyword evidence="7" id="KW-1185">Reference proteome</keyword>
<evidence type="ECO:0000256" key="3">
    <source>
        <dbReference type="ARBA" id="ARBA00023038"/>
    </source>
</evidence>
<gene>
    <name evidence="6" type="ORF">BpHYR1_022310</name>
</gene>
<dbReference type="InterPro" id="IPR001781">
    <property type="entry name" value="Znf_LIM"/>
</dbReference>
<dbReference type="Proteomes" id="UP000276133">
    <property type="component" value="Unassembled WGS sequence"/>
</dbReference>
<dbReference type="PROSITE" id="PS00478">
    <property type="entry name" value="LIM_DOMAIN_1"/>
    <property type="match status" value="1"/>
</dbReference>
<evidence type="ECO:0000256" key="4">
    <source>
        <dbReference type="PROSITE-ProRule" id="PRU00125"/>
    </source>
</evidence>
<evidence type="ECO:0000256" key="2">
    <source>
        <dbReference type="ARBA" id="ARBA00022833"/>
    </source>
</evidence>
<dbReference type="SMART" id="SM00132">
    <property type="entry name" value="LIM"/>
    <property type="match status" value="1"/>
</dbReference>
<name>A0A3M7S5D7_BRAPC</name>
<protein>
    <submittedName>
        <fullName evidence="6">Kyphoscoliosis peptidase-like</fullName>
    </submittedName>
</protein>